<evidence type="ECO:0000313" key="3">
    <source>
        <dbReference type="EMBL" id="MCM3712624.1"/>
    </source>
</evidence>
<dbReference type="Proteomes" id="UP001139179">
    <property type="component" value="Unassembled WGS sequence"/>
</dbReference>
<organism evidence="3 4">
    <name type="scientific">Halalkalibacter oceani</name>
    <dbReference type="NCBI Taxonomy" id="1653776"/>
    <lineage>
        <taxon>Bacteria</taxon>
        <taxon>Bacillati</taxon>
        <taxon>Bacillota</taxon>
        <taxon>Bacilli</taxon>
        <taxon>Bacillales</taxon>
        <taxon>Bacillaceae</taxon>
        <taxon>Halalkalibacter</taxon>
    </lineage>
</organism>
<dbReference type="RefSeq" id="WP_251195317.1">
    <property type="nucleotide sequence ID" value="NZ_JAMBOL010000001.1"/>
</dbReference>
<proteinExistence type="predicted"/>
<dbReference type="AlphaFoldDB" id="A0A9X2IL93"/>
<feature type="transmembrane region" description="Helical" evidence="2">
    <location>
        <begin position="12"/>
        <end position="33"/>
    </location>
</feature>
<gene>
    <name evidence="3" type="ORF">M3202_00885</name>
</gene>
<evidence type="ECO:0000256" key="2">
    <source>
        <dbReference type="SAM" id="Phobius"/>
    </source>
</evidence>
<evidence type="ECO:0000313" key="4">
    <source>
        <dbReference type="Proteomes" id="UP001139179"/>
    </source>
</evidence>
<keyword evidence="2" id="KW-0472">Membrane</keyword>
<keyword evidence="4" id="KW-1185">Reference proteome</keyword>
<accession>A0A9X2IL93</accession>
<reference evidence="3" key="1">
    <citation type="submission" date="2022-05" db="EMBL/GenBank/DDBJ databases">
        <title>Comparative Genomics of Spacecraft Associated Microbes.</title>
        <authorList>
            <person name="Tran M.T."/>
            <person name="Wright A."/>
            <person name="Seuylemezian A."/>
            <person name="Eisen J."/>
            <person name="Coil D."/>
        </authorList>
    </citation>
    <scope>NUCLEOTIDE SEQUENCE</scope>
    <source>
        <strain evidence="3">214.1.1</strain>
    </source>
</reference>
<name>A0A9X2IL93_9BACI</name>
<protein>
    <submittedName>
        <fullName evidence="3">Uncharacterized protein</fullName>
    </submittedName>
</protein>
<keyword evidence="2" id="KW-0812">Transmembrane</keyword>
<keyword evidence="2" id="KW-1133">Transmembrane helix</keyword>
<dbReference type="EMBL" id="JAMBOL010000001">
    <property type="protein sequence ID" value="MCM3712624.1"/>
    <property type="molecule type" value="Genomic_DNA"/>
</dbReference>
<evidence type="ECO:0000256" key="1">
    <source>
        <dbReference type="SAM" id="MobiDB-lite"/>
    </source>
</evidence>
<comment type="caution">
    <text evidence="3">The sequence shown here is derived from an EMBL/GenBank/DDBJ whole genome shotgun (WGS) entry which is preliminary data.</text>
</comment>
<feature type="region of interest" description="Disordered" evidence="1">
    <location>
        <begin position="63"/>
        <end position="89"/>
    </location>
</feature>
<sequence>MLEVISEMMMLWYSVILTVWLVTAFAKANIVLMEWELRMSSRRQWLKLEGGQPPGMLLIPSQRSSYRPKIPNRADHHKSDEEDPSLVVC</sequence>